<accession>A0A8C3S5J5</accession>
<dbReference type="PANTHER" id="PTHR11430">
    <property type="entry name" value="LIPOCALIN"/>
    <property type="match status" value="1"/>
</dbReference>
<feature type="domain" description="Lipocalin/cytosolic fatty-acid binding" evidence="2">
    <location>
        <begin position="77"/>
        <end position="145"/>
    </location>
</feature>
<dbReference type="InterPro" id="IPR000566">
    <property type="entry name" value="Lipocln_cytosolic_FA-bd_dom"/>
</dbReference>
<evidence type="ECO:0000256" key="1">
    <source>
        <dbReference type="ARBA" id="ARBA00006889"/>
    </source>
</evidence>
<reference evidence="3" key="1">
    <citation type="submission" date="2025-08" db="UniProtKB">
        <authorList>
            <consortium name="Ensembl"/>
        </authorList>
    </citation>
    <scope>IDENTIFICATION</scope>
</reference>
<comment type="similarity">
    <text evidence="1">Belongs to the calycin superfamily. Lipocalin family.</text>
</comment>
<dbReference type="Proteomes" id="UP000694403">
    <property type="component" value="Unplaced"/>
</dbReference>
<dbReference type="GO" id="GO:0036094">
    <property type="term" value="F:small molecule binding"/>
    <property type="evidence" value="ECO:0007669"/>
    <property type="project" value="InterPro"/>
</dbReference>
<dbReference type="Gene3D" id="2.40.128.20">
    <property type="match status" value="1"/>
</dbReference>
<keyword evidence="4" id="KW-1185">Reference proteome</keyword>
<dbReference type="InterPro" id="IPR002345">
    <property type="entry name" value="Lipocalin"/>
</dbReference>
<evidence type="ECO:0000313" key="3">
    <source>
        <dbReference type="Ensembl" id="ENSCSRP00000008735.1"/>
    </source>
</evidence>
<dbReference type="PANTHER" id="PTHR11430:SF77">
    <property type="entry name" value="LIPOCALIN-LIKE 1 PROTEIN"/>
    <property type="match status" value="1"/>
</dbReference>
<dbReference type="SUPFAM" id="SSF50814">
    <property type="entry name" value="Lipocalins"/>
    <property type="match status" value="1"/>
</dbReference>
<dbReference type="Pfam" id="PF00061">
    <property type="entry name" value="Lipocalin"/>
    <property type="match status" value="1"/>
</dbReference>
<proteinExistence type="inferred from homology"/>
<organism evidence="3 4">
    <name type="scientific">Chelydra serpentina</name>
    <name type="common">Snapping turtle</name>
    <name type="synonym">Testudo serpentina</name>
    <dbReference type="NCBI Taxonomy" id="8475"/>
    <lineage>
        <taxon>Eukaryota</taxon>
        <taxon>Metazoa</taxon>
        <taxon>Chordata</taxon>
        <taxon>Craniata</taxon>
        <taxon>Vertebrata</taxon>
        <taxon>Euteleostomi</taxon>
        <taxon>Archelosauria</taxon>
        <taxon>Testudinata</taxon>
        <taxon>Testudines</taxon>
        <taxon>Cryptodira</taxon>
        <taxon>Durocryptodira</taxon>
        <taxon>Americhelydia</taxon>
        <taxon>Chelydroidea</taxon>
        <taxon>Chelydridae</taxon>
        <taxon>Chelydra</taxon>
    </lineage>
</organism>
<dbReference type="Ensembl" id="ENSCSRT00000009036.1">
    <property type="protein sequence ID" value="ENSCSRP00000008735.1"/>
    <property type="gene ID" value="ENSCSRG00000006484.1"/>
</dbReference>
<name>A0A8C3S5J5_CHESE</name>
<evidence type="ECO:0000313" key="4">
    <source>
        <dbReference type="Proteomes" id="UP000694403"/>
    </source>
</evidence>
<evidence type="ECO:0000259" key="2">
    <source>
        <dbReference type="Pfam" id="PF00061"/>
    </source>
</evidence>
<protein>
    <recommendedName>
        <fullName evidence="2">Lipocalin/cytosolic fatty-acid binding domain-containing protein</fullName>
    </recommendedName>
</protein>
<dbReference type="AlphaFoldDB" id="A0A8C3S5J5"/>
<sequence>RISGLEGTSGGHLVQPPAQTRALSSLTLKTSKERDSTTFLGNPFHLSSHNCWVVGREEREDLTLQYLPITWFLFAESGKQDLRVMETDYTNSAIVYIFKDSDEKSSVTLQLYSRNQEVNPEALKRFKEVYPPMGLTDSMLAVLPKSGKCHQSREAVHHGR</sequence>
<reference evidence="3" key="2">
    <citation type="submission" date="2025-09" db="UniProtKB">
        <authorList>
            <consortium name="Ensembl"/>
        </authorList>
    </citation>
    <scope>IDENTIFICATION</scope>
</reference>
<dbReference type="InterPro" id="IPR012674">
    <property type="entry name" value="Calycin"/>
</dbReference>